<gene>
    <name evidence="1" type="ORF">METZ01_LOCUS294326</name>
</gene>
<reference evidence="1" key="1">
    <citation type="submission" date="2018-05" db="EMBL/GenBank/DDBJ databases">
        <authorList>
            <person name="Lanie J.A."/>
            <person name="Ng W.-L."/>
            <person name="Kazmierczak K.M."/>
            <person name="Andrzejewski T.M."/>
            <person name="Davidsen T.M."/>
            <person name="Wayne K.J."/>
            <person name="Tettelin H."/>
            <person name="Glass J.I."/>
            <person name="Rusch D."/>
            <person name="Podicherti R."/>
            <person name="Tsui H.-C.T."/>
            <person name="Winkler M.E."/>
        </authorList>
    </citation>
    <scope>NUCLEOTIDE SEQUENCE</scope>
</reference>
<organism evidence="1">
    <name type="scientific">marine metagenome</name>
    <dbReference type="NCBI Taxonomy" id="408172"/>
    <lineage>
        <taxon>unclassified sequences</taxon>
        <taxon>metagenomes</taxon>
        <taxon>ecological metagenomes</taxon>
    </lineage>
</organism>
<evidence type="ECO:0000313" key="1">
    <source>
        <dbReference type="EMBL" id="SVC41472.1"/>
    </source>
</evidence>
<accession>A0A382M297</accession>
<dbReference type="AlphaFoldDB" id="A0A382M297"/>
<sequence>MKLNVLIKAHQNSIVELDKKLPFTKTFFPKSKIEKRSYAEESCVIIKDAIDDVKLKSIKD</sequence>
<dbReference type="EMBL" id="UINC01089955">
    <property type="protein sequence ID" value="SVC41472.1"/>
    <property type="molecule type" value="Genomic_DNA"/>
</dbReference>
<protein>
    <submittedName>
        <fullName evidence="1">Uncharacterized protein</fullName>
    </submittedName>
</protein>
<feature type="non-terminal residue" evidence="1">
    <location>
        <position position="60"/>
    </location>
</feature>
<proteinExistence type="predicted"/>
<name>A0A382M297_9ZZZZ</name>